<feature type="domain" description="DOT1" evidence="4">
    <location>
        <begin position="36"/>
        <end position="103"/>
    </location>
</feature>
<dbReference type="InterPro" id="IPR026170">
    <property type="entry name" value="FAM173A/B"/>
</dbReference>
<dbReference type="Pfam" id="PF08123">
    <property type="entry name" value="DOT1"/>
    <property type="match status" value="1"/>
</dbReference>
<dbReference type="Gene3D" id="3.40.50.150">
    <property type="entry name" value="Vaccinia Virus protein VP39"/>
    <property type="match status" value="1"/>
</dbReference>
<dbReference type="PANTHER" id="PTHR13610:SF11">
    <property type="entry name" value="METHYLTRANSFERASE DOMAIN-CONTAINING PROTEIN"/>
    <property type="match status" value="1"/>
</dbReference>
<evidence type="ECO:0000256" key="2">
    <source>
        <dbReference type="ARBA" id="ARBA00022679"/>
    </source>
</evidence>
<dbReference type="GO" id="GO:0032259">
    <property type="term" value="P:methylation"/>
    <property type="evidence" value="ECO:0007669"/>
    <property type="project" value="UniProtKB-KW"/>
</dbReference>
<dbReference type="PANTHER" id="PTHR13610">
    <property type="entry name" value="METHYLTRANSFERASE DOMAIN-CONTAINING PROTEIN"/>
    <property type="match status" value="1"/>
</dbReference>
<reference evidence="5 6" key="1">
    <citation type="submission" date="2020-08" db="EMBL/GenBank/DDBJ databases">
        <title>Genomic Encyclopedia of Type Strains, Phase IV (KMG-IV): sequencing the most valuable type-strain genomes for metagenomic binning, comparative biology and taxonomic classification.</title>
        <authorList>
            <person name="Goeker M."/>
        </authorList>
    </citation>
    <scope>NUCLEOTIDE SEQUENCE [LARGE SCALE GENOMIC DNA]</scope>
    <source>
        <strain evidence="5 6">DSM 100211</strain>
    </source>
</reference>
<sequence>MFLSSLARSLKGRANDLWLNIGTAGTAPAESVGHVYYATISYRCIRSLLDSLDLSHEDRFVDVGCGKGRVVCLAATHRLSQVIGVEYSTTLASEAKRNSERMRGRKSPVQICCKPAEDFDYSDSSVLYFFNPFEAPLLDSVLQKARADRRDRPLRMAFVMESPAQRDVFARHTWLSCYNRFEDIDHHLVAFYRNS</sequence>
<dbReference type="SUPFAM" id="SSF53335">
    <property type="entry name" value="S-adenosyl-L-methionine-dependent methyltransferases"/>
    <property type="match status" value="1"/>
</dbReference>
<proteinExistence type="predicted"/>
<dbReference type="AlphaFoldDB" id="A0A7W6DAI7"/>
<keyword evidence="6" id="KW-1185">Reference proteome</keyword>
<dbReference type="EMBL" id="JACIEE010000012">
    <property type="protein sequence ID" value="MBB3979630.1"/>
    <property type="molecule type" value="Genomic_DNA"/>
</dbReference>
<name>A0A7W6DAI7_9HYPH</name>
<evidence type="ECO:0000259" key="4">
    <source>
        <dbReference type="Pfam" id="PF08123"/>
    </source>
</evidence>
<accession>A0A7W6DAI7</accession>
<dbReference type="CDD" id="cd02440">
    <property type="entry name" value="AdoMet_MTases"/>
    <property type="match status" value="1"/>
</dbReference>
<dbReference type="GO" id="GO:0031151">
    <property type="term" value="F:histone H3K79 methyltransferase activity"/>
    <property type="evidence" value="ECO:0007669"/>
    <property type="project" value="InterPro"/>
</dbReference>
<gene>
    <name evidence="5" type="ORF">GGQ64_004874</name>
</gene>
<dbReference type="Proteomes" id="UP000574761">
    <property type="component" value="Unassembled WGS sequence"/>
</dbReference>
<dbReference type="RefSeq" id="WP_183807853.1">
    <property type="nucleotide sequence ID" value="NZ_JACIEE010000012.1"/>
</dbReference>
<keyword evidence="2 5" id="KW-0808">Transferase</keyword>
<evidence type="ECO:0000313" key="5">
    <source>
        <dbReference type="EMBL" id="MBB3979630.1"/>
    </source>
</evidence>
<evidence type="ECO:0000256" key="3">
    <source>
        <dbReference type="ARBA" id="ARBA00022691"/>
    </source>
</evidence>
<dbReference type="InterPro" id="IPR025789">
    <property type="entry name" value="DOT1_dom"/>
</dbReference>
<keyword evidence="3" id="KW-0949">S-adenosyl-L-methionine</keyword>
<comment type="caution">
    <text evidence="5">The sequence shown here is derived from an EMBL/GenBank/DDBJ whole genome shotgun (WGS) entry which is preliminary data.</text>
</comment>
<evidence type="ECO:0000313" key="6">
    <source>
        <dbReference type="Proteomes" id="UP000574761"/>
    </source>
</evidence>
<evidence type="ECO:0000256" key="1">
    <source>
        <dbReference type="ARBA" id="ARBA00022603"/>
    </source>
</evidence>
<dbReference type="InterPro" id="IPR029063">
    <property type="entry name" value="SAM-dependent_MTases_sf"/>
</dbReference>
<keyword evidence="1 5" id="KW-0489">Methyltransferase</keyword>
<organism evidence="5 6">
    <name type="scientific">Mycoplana azooxidifex</name>
    <dbReference type="NCBI Taxonomy" id="1636188"/>
    <lineage>
        <taxon>Bacteria</taxon>
        <taxon>Pseudomonadati</taxon>
        <taxon>Pseudomonadota</taxon>
        <taxon>Alphaproteobacteria</taxon>
        <taxon>Hyphomicrobiales</taxon>
        <taxon>Rhizobiaceae</taxon>
        <taxon>Mycoplana</taxon>
    </lineage>
</organism>
<protein>
    <submittedName>
        <fullName evidence="5">SAM-dependent methyltransferase</fullName>
    </submittedName>
</protein>